<evidence type="ECO:0000313" key="6">
    <source>
        <dbReference type="Proteomes" id="UP000095728"/>
    </source>
</evidence>
<protein>
    <submittedName>
        <fullName evidence="5">Suppressor protein STM1</fullName>
    </submittedName>
</protein>
<dbReference type="InterPro" id="IPR006861">
    <property type="entry name" value="HABP4_PAIRBP1-bd"/>
</dbReference>
<dbReference type="STRING" id="56408.A0A1E5RW43"/>
<feature type="compositionally biased region" description="Basic and acidic residues" evidence="3">
    <location>
        <begin position="182"/>
        <end position="194"/>
    </location>
</feature>
<feature type="compositionally biased region" description="Polar residues" evidence="3">
    <location>
        <begin position="164"/>
        <end position="179"/>
    </location>
</feature>
<comment type="caution">
    <text evidence="5">The sequence shown here is derived from an EMBL/GenBank/DDBJ whole genome shotgun (WGS) entry which is preliminary data.</text>
</comment>
<dbReference type="InParanoid" id="A0A1E5RW43"/>
<feature type="compositionally biased region" description="Basic and acidic residues" evidence="3">
    <location>
        <begin position="86"/>
        <end position="128"/>
    </location>
</feature>
<dbReference type="Proteomes" id="UP000095728">
    <property type="component" value="Unassembled WGS sequence"/>
</dbReference>
<dbReference type="GO" id="GO:0003676">
    <property type="term" value="F:nucleic acid binding"/>
    <property type="evidence" value="ECO:0007669"/>
    <property type="project" value="UniProtKB-ARBA"/>
</dbReference>
<comment type="subcellular location">
    <subcellularLocation>
        <location evidence="1">Cytoplasm</location>
    </subcellularLocation>
</comment>
<feature type="region of interest" description="Disordered" evidence="3">
    <location>
        <begin position="1"/>
        <end position="290"/>
    </location>
</feature>
<keyword evidence="6" id="KW-1185">Reference proteome</keyword>
<dbReference type="InterPro" id="IPR019084">
    <property type="entry name" value="STM1-like_N"/>
</dbReference>
<name>A0A1E5RW43_9ASCO</name>
<proteinExistence type="predicted"/>
<dbReference type="FunCoup" id="A0A1E5RW43">
    <property type="interactions" value="345"/>
</dbReference>
<gene>
    <name evidence="5" type="ORF">AWRI3579_g290</name>
</gene>
<feature type="compositionally biased region" description="Basic and acidic residues" evidence="3">
    <location>
        <begin position="33"/>
        <end position="44"/>
    </location>
</feature>
<dbReference type="EMBL" id="LPNM01000003">
    <property type="protein sequence ID" value="OEJ91015.1"/>
    <property type="molecule type" value="Genomic_DNA"/>
</dbReference>
<evidence type="ECO:0000256" key="1">
    <source>
        <dbReference type="ARBA" id="ARBA00004496"/>
    </source>
</evidence>
<feature type="domain" description="Hyaluronan/mRNA-binding protein" evidence="4">
    <location>
        <begin position="84"/>
        <end position="181"/>
    </location>
</feature>
<feature type="compositionally biased region" description="Basic and acidic residues" evidence="3">
    <location>
        <begin position="233"/>
        <end position="270"/>
    </location>
</feature>
<dbReference type="Pfam" id="PF09598">
    <property type="entry name" value="Stm1_N"/>
    <property type="match status" value="1"/>
</dbReference>
<evidence type="ECO:0000256" key="2">
    <source>
        <dbReference type="ARBA" id="ARBA00022490"/>
    </source>
</evidence>
<dbReference type="SMART" id="SM01233">
    <property type="entry name" value="HABP4_PAI-RBP1"/>
    <property type="match status" value="1"/>
</dbReference>
<keyword evidence="2" id="KW-0963">Cytoplasm</keyword>
<dbReference type="AlphaFoldDB" id="A0A1E5RW43"/>
<evidence type="ECO:0000256" key="3">
    <source>
        <dbReference type="SAM" id="MobiDB-lite"/>
    </source>
</evidence>
<dbReference type="OrthoDB" id="5426471at2759"/>
<feature type="compositionally biased region" description="Acidic residues" evidence="3">
    <location>
        <begin position="129"/>
        <end position="142"/>
    </location>
</feature>
<evidence type="ECO:0000259" key="4">
    <source>
        <dbReference type="SMART" id="SM01233"/>
    </source>
</evidence>
<feature type="compositionally biased region" description="Polar residues" evidence="3">
    <location>
        <begin position="51"/>
        <end position="68"/>
    </location>
</feature>
<reference evidence="6" key="1">
    <citation type="journal article" date="2016" name="Genome Announc.">
        <title>Genome sequences of three species of Hanseniaspora isolated from spontaneous wine fermentations.</title>
        <authorList>
            <person name="Sternes P.R."/>
            <person name="Lee D."/>
            <person name="Kutyna D.R."/>
            <person name="Borneman A.R."/>
        </authorList>
    </citation>
    <scope>NUCLEOTIDE SEQUENCE [LARGE SCALE GENOMIC DNA]</scope>
    <source>
        <strain evidence="6">AWRI3579</strain>
    </source>
</reference>
<dbReference type="GO" id="GO:0005737">
    <property type="term" value="C:cytoplasm"/>
    <property type="evidence" value="ECO:0007669"/>
    <property type="project" value="UniProtKB-SubCell"/>
</dbReference>
<evidence type="ECO:0000313" key="5">
    <source>
        <dbReference type="EMBL" id="OEJ91015.1"/>
    </source>
</evidence>
<organism evidence="5 6">
    <name type="scientific">Hanseniaspora osmophila</name>
    <dbReference type="NCBI Taxonomy" id="56408"/>
    <lineage>
        <taxon>Eukaryota</taxon>
        <taxon>Fungi</taxon>
        <taxon>Dikarya</taxon>
        <taxon>Ascomycota</taxon>
        <taxon>Saccharomycotina</taxon>
        <taxon>Saccharomycetes</taxon>
        <taxon>Saccharomycodales</taxon>
        <taxon>Saccharomycodaceae</taxon>
        <taxon>Hanseniaspora</taxon>
    </lineage>
</organism>
<dbReference type="Gene3D" id="6.10.140.1040">
    <property type="match status" value="1"/>
</dbReference>
<sequence length="290" mass="32348">MSNPFDLLGNDVEDSTSEILVTKELTRNSGSSKKSDVNPKADKSKAKKRTPSPNQANENALKTKNINNKIDPAATANQKQRSNNKSKFDKHNKSGKTDSSKKVKKGWGDDKKEGEFEKEAEQDAKLDETVDAVETLESEEATSTEPKEPTVPKKSLAEYLAEQQKAQNALNSKNATKASVESVEHATKLEKDLIEDTVGSNKKQPRSKNLKTKEYLEFDITFQDSVPTGARDNNNRQRREGNNNRERKPFGGKDNRQRKEGNNKNTKPENKQGANVAQFAKKELNFPSLA</sequence>
<accession>A0A1E5RW43</accession>